<name>A0A6C0ELW0_9ZZZZ</name>
<proteinExistence type="predicted"/>
<evidence type="ECO:0000313" key="1">
    <source>
        <dbReference type="EMBL" id="QHT30047.1"/>
    </source>
</evidence>
<protein>
    <submittedName>
        <fullName evidence="1">Uncharacterized protein</fullName>
    </submittedName>
</protein>
<dbReference type="EMBL" id="MN738889">
    <property type="protein sequence ID" value="QHT30047.1"/>
    <property type="molecule type" value="Genomic_DNA"/>
</dbReference>
<sequence length="1260" mass="142729">MKTVPVAATGSSISFFEDDTLETVRQHIAVVTNSHPDRLFIEVQVQLPEEHYEDPRHWDALFLRMSLDGVRLDLDLFKSYVETLRVGTGVKERVWSREDWNSKPESLKDLYSPGAGFSEWRVFGVPGDKSFCLPLPPKDLNLQSSRIPIGNLQLLFETLYDDVVSFRATEIKEASQLVRRVYFPMFTDTTPNRLTESAVRSLRSNADQLTKLLALDVPEPKHPAILRAKWYVPLVETEFTAPRARFEQIFYGMTLSKKTPYVGFFTSKQEKTRHKFYVVDPSNKVPSVDVPTWKAWTTTTLPQRRLPTLLFYRGTSRTSFDRIAITPRDIQFTIVRGKETKESLDDIRLSLYDWIKTMDAVTPFVEAADLAVTRWELQDLSVLGTYAKEIKEFDMRRFQCIQTIFSSQDDAFRLLRADRLAENFTPLEVQAFQALQDAETPSVETLTTIGMTPDDAEALFTKFANLGDDLDLERVLRGFPTIRFSNKEVILSAITDVERAIKYASILRHVLTSEDSSVEAVCPKRMEAVEATAVVPQVTVYSGEFQVDDDFLADLGLGDEAAPAPPEPVAQPQETKKRVRVTDKSKSTYNYFNKRLQEFDPETFDSTIYPSKCDKNKQVVVLTPEDETRIPPEYNPRNYGRILPEKKQKRDESLIMELDNPAGIAVCPQYWCIKDQIPLRETQLVEGACPVCGGKVRSGKDEDISEFSVIKRDQESVFPGYIRTIKDKRIPCCYKEERSEVLVPKDEKSDDSYILSSAKTPSMRMGFINDKIAASLRIPIKYDASVKKSRLDAGKADFFRVGLGRPSKTLPHFLGDAKTVPDPKDARKNVLLCSFARTWTEMGEGETQLDRIVSGIQNAFTEGRLSVLDEVEYTTSVLGCKVIRVDTASNSVTCGFWSDTAWPRERTIVLIDQDILAHVARTTEKSRGFGKYTYSVNLREAPFPKQVLSTVTSLQAKACASDRPRYTDAINELRSKGHDFQVIMDPFDRIQAVFVPKVVVLPIQPATMESLPGVHVRSGYSDIKSEELPTRQALRSFLDATTHKGFKWVEDLKDSTGRFVESLLASEFRAPFQPEESTPGDPKEVLSTMSRHPEGLLTEGGPNKEDELVADSISYSAEVFEFLLFTLSKDIQKEEHATLREAIATRGKTLYKQLDAWLKKEAHWDATQGPRAFVNKVRTPCGQFQQKDACTTSSLCGWKAGKCKIKVDSSVDRGLVLRRLTKTLTENDKQRALVLDERLSPFFSTVLYMEMPHELITTSV</sequence>
<accession>A0A6C0ELW0</accession>
<organism evidence="1">
    <name type="scientific">viral metagenome</name>
    <dbReference type="NCBI Taxonomy" id="1070528"/>
    <lineage>
        <taxon>unclassified sequences</taxon>
        <taxon>metagenomes</taxon>
        <taxon>organismal metagenomes</taxon>
    </lineage>
</organism>
<reference evidence="1" key="1">
    <citation type="journal article" date="2020" name="Nature">
        <title>Giant virus diversity and host interactions through global metagenomics.</title>
        <authorList>
            <person name="Schulz F."/>
            <person name="Roux S."/>
            <person name="Paez-Espino D."/>
            <person name="Jungbluth S."/>
            <person name="Walsh D.A."/>
            <person name="Denef V.J."/>
            <person name="McMahon K.D."/>
            <person name="Konstantinidis K.T."/>
            <person name="Eloe-Fadrosh E.A."/>
            <person name="Kyrpides N.C."/>
            <person name="Woyke T."/>
        </authorList>
    </citation>
    <scope>NUCLEOTIDE SEQUENCE</scope>
    <source>
        <strain evidence="1">GVMAG-M-3300009068-25</strain>
    </source>
</reference>
<dbReference type="AlphaFoldDB" id="A0A6C0ELW0"/>